<organism evidence="7">
    <name type="scientific">bioreactor metagenome</name>
    <dbReference type="NCBI Taxonomy" id="1076179"/>
    <lineage>
        <taxon>unclassified sequences</taxon>
        <taxon>metagenomes</taxon>
        <taxon>ecological metagenomes</taxon>
    </lineage>
</organism>
<dbReference type="InterPro" id="IPR050338">
    <property type="entry name" value="DisA"/>
</dbReference>
<evidence type="ECO:0000259" key="6">
    <source>
        <dbReference type="PROSITE" id="PS51794"/>
    </source>
</evidence>
<dbReference type="PANTHER" id="PTHR34185">
    <property type="entry name" value="DIADENYLATE CYCLASE"/>
    <property type="match status" value="1"/>
</dbReference>
<dbReference type="GO" id="GO:0106408">
    <property type="term" value="F:diadenylate cyclase activity"/>
    <property type="evidence" value="ECO:0007669"/>
    <property type="project" value="UniProtKB-EC"/>
</dbReference>
<evidence type="ECO:0000256" key="3">
    <source>
        <dbReference type="ARBA" id="ARBA00022695"/>
    </source>
</evidence>
<dbReference type="GO" id="GO:0004016">
    <property type="term" value="F:adenylate cyclase activity"/>
    <property type="evidence" value="ECO:0007669"/>
    <property type="project" value="TreeGrafter"/>
</dbReference>
<reference evidence="7" key="1">
    <citation type="submission" date="2019-08" db="EMBL/GenBank/DDBJ databases">
        <authorList>
            <person name="Kucharzyk K."/>
            <person name="Murdoch R.W."/>
            <person name="Higgins S."/>
            <person name="Loffler F."/>
        </authorList>
    </citation>
    <scope>NUCLEOTIDE SEQUENCE</scope>
</reference>
<sequence length="117" mass="12628">MDALVSKELLLAIFNTKAPLHDGAVIINRKMIITNARCILPLSTTRRINDRLLGTRHRAGLGLTEKIDAVVIIVSEETGAISIAQGGNLEMGIAPTAIKDVINEKLKSEKSKVAETK</sequence>
<gene>
    <name evidence="7" type="primary">cdaA_33</name>
    <name evidence="7" type="ORF">SDC9_198660</name>
</gene>
<protein>
    <submittedName>
        <fullName evidence="7">Cyclic di-AMP synthase CdaA</fullName>
        <ecNumber evidence="7">2.7.7.85</ecNumber>
    </submittedName>
</protein>
<dbReference type="EC" id="2.7.7.85" evidence="7"/>
<accession>A0A645IKM4</accession>
<evidence type="ECO:0000313" key="7">
    <source>
        <dbReference type="EMBL" id="MPN51019.1"/>
    </source>
</evidence>
<comment type="catalytic activity">
    <reaction evidence="1">
        <text>2 ATP = 3',3'-c-di-AMP + 2 diphosphate</text>
        <dbReference type="Rhea" id="RHEA:35655"/>
        <dbReference type="ChEBI" id="CHEBI:30616"/>
        <dbReference type="ChEBI" id="CHEBI:33019"/>
        <dbReference type="ChEBI" id="CHEBI:71500"/>
        <dbReference type="EC" id="2.7.7.85"/>
    </reaction>
</comment>
<name>A0A645IKM4_9ZZZZ</name>
<evidence type="ECO:0000256" key="5">
    <source>
        <dbReference type="ARBA" id="ARBA00022840"/>
    </source>
</evidence>
<feature type="domain" description="DAC" evidence="6">
    <location>
        <begin position="1"/>
        <end position="95"/>
    </location>
</feature>
<dbReference type="GO" id="GO:0005524">
    <property type="term" value="F:ATP binding"/>
    <property type="evidence" value="ECO:0007669"/>
    <property type="project" value="UniProtKB-KW"/>
</dbReference>
<dbReference type="EMBL" id="VSSQ01115702">
    <property type="protein sequence ID" value="MPN51019.1"/>
    <property type="molecule type" value="Genomic_DNA"/>
</dbReference>
<keyword evidence="2 7" id="KW-0808">Transferase</keyword>
<evidence type="ECO:0000256" key="4">
    <source>
        <dbReference type="ARBA" id="ARBA00022741"/>
    </source>
</evidence>
<proteinExistence type="predicted"/>
<dbReference type="InterPro" id="IPR036888">
    <property type="entry name" value="DNA_integrity_DisA_N_sf"/>
</dbReference>
<dbReference type="Pfam" id="PF02457">
    <property type="entry name" value="DAC"/>
    <property type="match status" value="1"/>
</dbReference>
<keyword evidence="4" id="KW-0547">Nucleotide-binding</keyword>
<keyword evidence="3 7" id="KW-0548">Nucleotidyltransferase</keyword>
<evidence type="ECO:0000256" key="1">
    <source>
        <dbReference type="ARBA" id="ARBA00000877"/>
    </source>
</evidence>
<dbReference type="SUPFAM" id="SSF143597">
    <property type="entry name" value="YojJ-like"/>
    <property type="match status" value="1"/>
</dbReference>
<keyword evidence="5" id="KW-0067">ATP-binding</keyword>
<evidence type="ECO:0000256" key="2">
    <source>
        <dbReference type="ARBA" id="ARBA00022679"/>
    </source>
</evidence>
<dbReference type="AlphaFoldDB" id="A0A645IKM4"/>
<dbReference type="PROSITE" id="PS51794">
    <property type="entry name" value="DAC"/>
    <property type="match status" value="1"/>
</dbReference>
<dbReference type="PANTHER" id="PTHR34185:SF1">
    <property type="entry name" value="DIADENYLATE CYCLASE"/>
    <property type="match status" value="1"/>
</dbReference>
<comment type="caution">
    <text evidence="7">The sequence shown here is derived from an EMBL/GenBank/DDBJ whole genome shotgun (WGS) entry which is preliminary data.</text>
</comment>
<dbReference type="InterPro" id="IPR003390">
    <property type="entry name" value="DNA_integrity_scan_DisA_N"/>
</dbReference>
<dbReference type="Gene3D" id="3.40.1700.10">
    <property type="entry name" value="DNA integrity scanning protein, DisA, N-terminal domain"/>
    <property type="match status" value="1"/>
</dbReference>